<dbReference type="Pfam" id="PF13374">
    <property type="entry name" value="TPR_10"/>
    <property type="match status" value="1"/>
</dbReference>
<dbReference type="SUPFAM" id="SSF48452">
    <property type="entry name" value="TPR-like"/>
    <property type="match status" value="1"/>
</dbReference>
<dbReference type="OrthoDB" id="9991317at2759"/>
<dbReference type="STRING" id="1095629.A0A0C9Y837"/>
<protein>
    <recommendedName>
        <fullName evidence="1">CHAT domain-containing protein</fullName>
    </recommendedName>
</protein>
<organism evidence="2 3">
    <name type="scientific">Laccaria amethystina LaAM-08-1</name>
    <dbReference type="NCBI Taxonomy" id="1095629"/>
    <lineage>
        <taxon>Eukaryota</taxon>
        <taxon>Fungi</taxon>
        <taxon>Dikarya</taxon>
        <taxon>Basidiomycota</taxon>
        <taxon>Agaricomycotina</taxon>
        <taxon>Agaricomycetes</taxon>
        <taxon>Agaricomycetidae</taxon>
        <taxon>Agaricales</taxon>
        <taxon>Agaricineae</taxon>
        <taxon>Hydnangiaceae</taxon>
        <taxon>Laccaria</taxon>
    </lineage>
</organism>
<feature type="domain" description="CHAT" evidence="1">
    <location>
        <begin position="658"/>
        <end position="946"/>
    </location>
</feature>
<accession>A0A0C9Y837</accession>
<gene>
    <name evidence="2" type="ORF">K443DRAFT_670825</name>
</gene>
<keyword evidence="3" id="KW-1185">Reference proteome</keyword>
<dbReference type="HOGENOM" id="CLU_001305_0_1_1"/>
<proteinExistence type="predicted"/>
<dbReference type="AlphaFoldDB" id="A0A0C9Y837"/>
<reference evidence="2 3" key="1">
    <citation type="submission" date="2014-04" db="EMBL/GenBank/DDBJ databases">
        <authorList>
            <consortium name="DOE Joint Genome Institute"/>
            <person name="Kuo A."/>
            <person name="Kohler A."/>
            <person name="Nagy L.G."/>
            <person name="Floudas D."/>
            <person name="Copeland A."/>
            <person name="Barry K.W."/>
            <person name="Cichocki N."/>
            <person name="Veneault-Fourrey C."/>
            <person name="LaButti K."/>
            <person name="Lindquist E.A."/>
            <person name="Lipzen A."/>
            <person name="Lundell T."/>
            <person name="Morin E."/>
            <person name="Murat C."/>
            <person name="Sun H."/>
            <person name="Tunlid A."/>
            <person name="Henrissat B."/>
            <person name="Grigoriev I.V."/>
            <person name="Hibbett D.S."/>
            <person name="Martin F."/>
            <person name="Nordberg H.P."/>
            <person name="Cantor M.N."/>
            <person name="Hua S.X."/>
        </authorList>
    </citation>
    <scope>NUCLEOTIDE SEQUENCE [LARGE SCALE GENOMIC DNA]</scope>
    <source>
        <strain evidence="2 3">LaAM-08-1</strain>
    </source>
</reference>
<dbReference type="Gene3D" id="1.25.40.10">
    <property type="entry name" value="Tetratricopeptide repeat domain"/>
    <property type="match status" value="2"/>
</dbReference>
<dbReference type="Proteomes" id="UP000054477">
    <property type="component" value="Unassembled WGS sequence"/>
</dbReference>
<dbReference type="PANTHER" id="PTHR10098">
    <property type="entry name" value="RAPSYN-RELATED"/>
    <property type="match status" value="1"/>
</dbReference>
<reference evidence="3" key="2">
    <citation type="submission" date="2015-01" db="EMBL/GenBank/DDBJ databases">
        <title>Evolutionary Origins and Diversification of the Mycorrhizal Mutualists.</title>
        <authorList>
            <consortium name="DOE Joint Genome Institute"/>
            <consortium name="Mycorrhizal Genomics Consortium"/>
            <person name="Kohler A."/>
            <person name="Kuo A."/>
            <person name="Nagy L.G."/>
            <person name="Floudas D."/>
            <person name="Copeland A."/>
            <person name="Barry K.W."/>
            <person name="Cichocki N."/>
            <person name="Veneault-Fourrey C."/>
            <person name="LaButti K."/>
            <person name="Lindquist E.A."/>
            <person name="Lipzen A."/>
            <person name="Lundell T."/>
            <person name="Morin E."/>
            <person name="Murat C."/>
            <person name="Riley R."/>
            <person name="Ohm R."/>
            <person name="Sun H."/>
            <person name="Tunlid A."/>
            <person name="Henrissat B."/>
            <person name="Grigoriev I.V."/>
            <person name="Hibbett D.S."/>
            <person name="Martin F."/>
        </authorList>
    </citation>
    <scope>NUCLEOTIDE SEQUENCE [LARGE SCALE GENOMIC DNA]</scope>
    <source>
        <strain evidence="3">LaAM-08-1</strain>
    </source>
</reference>
<dbReference type="EMBL" id="KN838536">
    <property type="protein sequence ID" value="KIK10199.1"/>
    <property type="molecule type" value="Genomic_DNA"/>
</dbReference>
<evidence type="ECO:0000313" key="2">
    <source>
        <dbReference type="EMBL" id="KIK10199.1"/>
    </source>
</evidence>
<dbReference type="Pfam" id="PF12770">
    <property type="entry name" value="CHAT"/>
    <property type="match status" value="1"/>
</dbReference>
<dbReference type="InterPro" id="IPR011990">
    <property type="entry name" value="TPR-like_helical_dom_sf"/>
</dbReference>
<sequence>MNGVKQAHQISIAMVLQRRFEETRNVDDITQVISHCENAISLISSGPVPNHPLFFAVYNFTGNAYLSRFTCIHKLQDLDHAISHHQKAVQSTPSDHRDLPKNLKDLGNSYLLRFEYTGDLQDTERAISHYKKAVKSAPSGHPDLLAYLSNLGNSYSCRFLRTGNPQDIEDAISLHQKVVGSTPSDHADLSLRTNNLGNSYSCRYQRSGNLQDINHAISYHQKAVECAPSGYTDCFTNLGNSYLHRFKYSNDLQDIDDAIFYHQKAIQSTPSGHAKQFNNLGNSYATRFKYTDELQDINHAIFNHQKALPAAFNDLANSYIHRFKHSRDCDPQDIDRAIIYHQKAVESTASDHPDLPGWFSNLGSSYLYRFSCTDHLPDVQNSIASYREAAKANGAPSIRARAAGEAAILSSVHDRSQCLTDFALAISLLSEAAGLEQTIPRRHANLQGLSNIVVGYAVATALHFSRANSALEWFEQGRCLVWNQLNQLRTPIDNLRTKYPSLANRFIEVATALESYGTRPALSLPLHTTLVEAIRLQDVTLDHTRHATEYKQLLEEIRALPDFHDFLQPPKASDILSSLPSNGPLVIFNIHKTRCDALAIIAGIEEPLHIPLENFSLVQAEELQAILRFDLLKQREVEDQDRMPKRVRPHASSMLFVLKELWCKVVQPILEALGYSLNPSDRRRIWWCPTGPLAFLPLHAAGIYGSAYNPGLCVSDFVVSSYTPTVRTLNDKFIASSTSSKCTNLLLISQPNTPGLSSIPSTREETHDLEVLMKRTAIKALLLEDSKATIKNVKAEMKSRSWVHFACHGVQDVHQPLSSGLCLHDGRLELLEIMKEKIPNLDLVFLSACQTSKGDLKLSEEVVHLTAGMLGAGCCGVVGTMWSISDLHGPKFAKEFYRYLLEEKGSEGLDSTRAAYALDYATRKAREILGEDDTAFLTWVPYVHFGY</sequence>
<dbReference type="InterPro" id="IPR024983">
    <property type="entry name" value="CHAT_dom"/>
</dbReference>
<dbReference type="SUPFAM" id="SSF81901">
    <property type="entry name" value="HCP-like"/>
    <property type="match status" value="1"/>
</dbReference>
<evidence type="ECO:0000259" key="1">
    <source>
        <dbReference type="Pfam" id="PF12770"/>
    </source>
</evidence>
<name>A0A0C9Y837_9AGAR</name>
<evidence type="ECO:0000313" key="3">
    <source>
        <dbReference type="Proteomes" id="UP000054477"/>
    </source>
</evidence>